<evidence type="ECO:0000313" key="2">
    <source>
        <dbReference type="Proteomes" id="UP001176883"/>
    </source>
</evidence>
<keyword evidence="2" id="KW-1185">Reference proteome</keyword>
<evidence type="ECO:0008006" key="3">
    <source>
        <dbReference type="Google" id="ProtNLM"/>
    </source>
</evidence>
<gene>
    <name evidence="1" type="ORF">Q4Q35_10825</name>
</gene>
<dbReference type="Proteomes" id="UP001176883">
    <property type="component" value="Unassembled WGS sequence"/>
</dbReference>
<accession>A0ABT8WB76</accession>
<dbReference type="EMBL" id="JAUOEK010000119">
    <property type="protein sequence ID" value="MDO5970299.1"/>
    <property type="molecule type" value="Genomic_DNA"/>
</dbReference>
<sequence>MQYYAVGSEDVTKRFDLILRSGNEYSIPYSLLPIYKLSGGKKLDIIAYDLVITISGRNLAPVKKYLAKESLIWMKESPSGKDDGQSETFISNIEIKGEAVNK</sequence>
<reference evidence="1" key="1">
    <citation type="submission" date="2023-07" db="EMBL/GenBank/DDBJ databases">
        <title>Two novel species in the genus Flavivirga.</title>
        <authorList>
            <person name="Kwon K."/>
        </authorList>
    </citation>
    <scope>NUCLEOTIDE SEQUENCE</scope>
    <source>
        <strain evidence="1">KCTC 52353</strain>
    </source>
</reference>
<name>A0ABT8WB76_9FLAO</name>
<protein>
    <recommendedName>
        <fullName evidence="3">Phage tail protein</fullName>
    </recommendedName>
</protein>
<comment type="caution">
    <text evidence="1">The sequence shown here is derived from an EMBL/GenBank/DDBJ whole genome shotgun (WGS) entry which is preliminary data.</text>
</comment>
<proteinExistence type="predicted"/>
<organism evidence="1 2">
    <name type="scientific">Flavivirga aquimarina</name>
    <dbReference type="NCBI Taxonomy" id="2027862"/>
    <lineage>
        <taxon>Bacteria</taxon>
        <taxon>Pseudomonadati</taxon>
        <taxon>Bacteroidota</taxon>
        <taxon>Flavobacteriia</taxon>
        <taxon>Flavobacteriales</taxon>
        <taxon>Flavobacteriaceae</taxon>
        <taxon>Flavivirga</taxon>
    </lineage>
</organism>
<dbReference type="RefSeq" id="WP_303277990.1">
    <property type="nucleotide sequence ID" value="NZ_JAUOEK010000119.1"/>
</dbReference>
<evidence type="ECO:0000313" key="1">
    <source>
        <dbReference type="EMBL" id="MDO5970299.1"/>
    </source>
</evidence>